<accession>A0A1I2WF73</accession>
<keyword evidence="2" id="KW-1185">Reference proteome</keyword>
<name>A0A1I2WF73_9HYPH</name>
<dbReference type="RefSeq" id="WP_091974211.1">
    <property type="nucleotide sequence ID" value="NZ_FOPM01000022.1"/>
</dbReference>
<sequence length="175" mass="19493">MHLHHPILVPDLVEAWILDRLPVAATGDGDRPSLRFFRDRAEAAAIAQAMQDRWDDGAALPFGGGEVRQGAVLTFARATLGSATRLVSVRQVWDDLAEDEVELRARTDLLRCREHIATIHLGDEEIDFWAAYYRAGHPDDDGTGRWTRAVLDTLDALYSDPRRIPGDLLPPIHAP</sequence>
<reference evidence="2" key="1">
    <citation type="submission" date="2016-10" db="EMBL/GenBank/DDBJ databases">
        <authorList>
            <person name="Varghese N."/>
            <person name="Submissions S."/>
        </authorList>
    </citation>
    <scope>NUCLEOTIDE SEQUENCE [LARGE SCALE GENOMIC DNA]</scope>
    <source>
        <strain evidence="2">Gh-105</strain>
    </source>
</reference>
<organism evidence="1 2">
    <name type="scientific">Methylobacterium gossipiicola</name>
    <dbReference type="NCBI Taxonomy" id="582675"/>
    <lineage>
        <taxon>Bacteria</taxon>
        <taxon>Pseudomonadati</taxon>
        <taxon>Pseudomonadota</taxon>
        <taxon>Alphaproteobacteria</taxon>
        <taxon>Hyphomicrobiales</taxon>
        <taxon>Methylobacteriaceae</taxon>
        <taxon>Methylobacterium</taxon>
    </lineage>
</organism>
<proteinExistence type="predicted"/>
<protein>
    <submittedName>
        <fullName evidence="1">Uncharacterized protein</fullName>
    </submittedName>
</protein>
<dbReference type="OrthoDB" id="7993429at2"/>
<dbReference type="AlphaFoldDB" id="A0A1I2WF73"/>
<evidence type="ECO:0000313" key="2">
    <source>
        <dbReference type="Proteomes" id="UP000199229"/>
    </source>
</evidence>
<dbReference type="EMBL" id="FOPM01000022">
    <property type="protein sequence ID" value="SFG99953.1"/>
    <property type="molecule type" value="Genomic_DNA"/>
</dbReference>
<evidence type="ECO:0000313" key="1">
    <source>
        <dbReference type="EMBL" id="SFG99953.1"/>
    </source>
</evidence>
<dbReference type="STRING" id="582675.SAMN05192565_12274"/>
<dbReference type="Proteomes" id="UP000199229">
    <property type="component" value="Unassembled WGS sequence"/>
</dbReference>
<gene>
    <name evidence="1" type="ORF">SAMN05192565_12274</name>
</gene>